<dbReference type="Proteomes" id="UP000036367">
    <property type="component" value="Unassembled WGS sequence"/>
</dbReference>
<sequence>MKKNEPLTKIMSTGLQTIHDGEPVSKLRAMFESGGIHHIPVVSGEKLIGIVSWSDFVRISFGEFGNQTSKSLDQTLDHLYKVHDVMVADCVTIEKSSTIRDAARLLGSHSFHSLPVVEGDKLVGIVTSTDLIQYLADQ</sequence>
<evidence type="ECO:0000313" key="5">
    <source>
        <dbReference type="Proteomes" id="UP000036367"/>
    </source>
</evidence>
<dbReference type="AlphaFoldDB" id="A0A0J1BJX0"/>
<dbReference type="InterPro" id="IPR046342">
    <property type="entry name" value="CBS_dom_sf"/>
</dbReference>
<dbReference type="InterPro" id="IPR051257">
    <property type="entry name" value="Diverse_CBS-Domain"/>
</dbReference>
<protein>
    <submittedName>
        <fullName evidence="4">Signal-transduction protein containing cAMP-binding and CBS domain protein</fullName>
    </submittedName>
</protein>
<name>A0A0J1BJX0_RHOIS</name>
<keyword evidence="1 2" id="KW-0129">CBS domain</keyword>
<dbReference type="PANTHER" id="PTHR43080">
    <property type="entry name" value="CBS DOMAIN-CONTAINING PROTEIN CBSX3, MITOCHONDRIAL"/>
    <property type="match status" value="1"/>
</dbReference>
<dbReference type="PROSITE" id="PS51371">
    <property type="entry name" value="CBS"/>
    <property type="match status" value="2"/>
</dbReference>
<dbReference type="InterPro" id="IPR000644">
    <property type="entry name" value="CBS_dom"/>
</dbReference>
<comment type="caution">
    <text evidence="4">The sequence shown here is derived from an EMBL/GenBank/DDBJ whole genome shotgun (WGS) entry which is preliminary data.</text>
</comment>
<gene>
    <name evidence="4" type="ORF">RISK_001277</name>
</gene>
<dbReference type="PATRIC" id="fig|595434.4.peg.1226"/>
<dbReference type="Pfam" id="PF00571">
    <property type="entry name" value="CBS"/>
    <property type="match status" value="2"/>
</dbReference>
<dbReference type="SUPFAM" id="SSF54631">
    <property type="entry name" value="CBS-domain pair"/>
    <property type="match status" value="1"/>
</dbReference>
<evidence type="ECO:0000256" key="1">
    <source>
        <dbReference type="ARBA" id="ARBA00023122"/>
    </source>
</evidence>
<dbReference type="RefSeq" id="WP_047813237.1">
    <property type="nucleotide sequence ID" value="NZ_LECT01000013.1"/>
</dbReference>
<dbReference type="PANTHER" id="PTHR43080:SF29">
    <property type="entry name" value="OS02G0818000 PROTEIN"/>
    <property type="match status" value="1"/>
</dbReference>
<proteinExistence type="predicted"/>
<reference evidence="4" key="1">
    <citation type="submission" date="2015-05" db="EMBL/GenBank/DDBJ databases">
        <title>Permanent draft genome of Rhodopirellula islandicus K833.</title>
        <authorList>
            <person name="Kizina J."/>
            <person name="Richter M."/>
            <person name="Glockner F.O."/>
            <person name="Harder J."/>
        </authorList>
    </citation>
    <scope>NUCLEOTIDE SEQUENCE [LARGE SCALE GENOMIC DNA]</scope>
    <source>
        <strain evidence="4">K833</strain>
    </source>
</reference>
<evidence type="ECO:0000256" key="2">
    <source>
        <dbReference type="PROSITE-ProRule" id="PRU00703"/>
    </source>
</evidence>
<dbReference type="Gene3D" id="3.10.580.10">
    <property type="entry name" value="CBS-domain"/>
    <property type="match status" value="1"/>
</dbReference>
<dbReference type="STRING" id="595434.RISK_001277"/>
<evidence type="ECO:0000259" key="3">
    <source>
        <dbReference type="PROSITE" id="PS51371"/>
    </source>
</evidence>
<dbReference type="SMART" id="SM00116">
    <property type="entry name" value="CBS"/>
    <property type="match status" value="2"/>
</dbReference>
<organism evidence="4 5">
    <name type="scientific">Rhodopirellula islandica</name>
    <dbReference type="NCBI Taxonomy" id="595434"/>
    <lineage>
        <taxon>Bacteria</taxon>
        <taxon>Pseudomonadati</taxon>
        <taxon>Planctomycetota</taxon>
        <taxon>Planctomycetia</taxon>
        <taxon>Pirellulales</taxon>
        <taxon>Pirellulaceae</taxon>
        <taxon>Rhodopirellula</taxon>
    </lineage>
</organism>
<accession>A0A0J1BJX0</accession>
<dbReference type="OrthoDB" id="9794094at2"/>
<evidence type="ECO:0000313" key="4">
    <source>
        <dbReference type="EMBL" id="KLU06713.1"/>
    </source>
</evidence>
<dbReference type="EMBL" id="LECT01000013">
    <property type="protein sequence ID" value="KLU06713.1"/>
    <property type="molecule type" value="Genomic_DNA"/>
</dbReference>
<feature type="domain" description="CBS" evidence="3">
    <location>
        <begin position="11"/>
        <end position="68"/>
    </location>
</feature>
<feature type="domain" description="CBS" evidence="3">
    <location>
        <begin position="86"/>
        <end position="138"/>
    </location>
</feature>
<keyword evidence="5" id="KW-1185">Reference proteome</keyword>